<reference evidence="4" key="1">
    <citation type="submission" date="2016-01" db="EMBL/GenBank/DDBJ databases">
        <authorList>
            <person name="Peeters C."/>
        </authorList>
    </citation>
    <scope>NUCLEOTIDE SEQUENCE [LARGE SCALE GENOMIC DNA]</scope>
    <source>
        <strain evidence="4">LMG 29317</strain>
    </source>
</reference>
<evidence type="ECO:0000256" key="3">
    <source>
        <dbReference type="SAM" id="MobiDB-lite"/>
    </source>
</evidence>
<evidence type="ECO:0000313" key="4">
    <source>
        <dbReference type="EMBL" id="SAL86303.1"/>
    </source>
</evidence>
<dbReference type="GO" id="GO:0005576">
    <property type="term" value="C:extracellular region"/>
    <property type="evidence" value="ECO:0007669"/>
    <property type="project" value="InterPro"/>
</dbReference>
<dbReference type="Gene3D" id="3.40.50.1820">
    <property type="entry name" value="alpha/beta hydrolase"/>
    <property type="match status" value="1"/>
</dbReference>
<dbReference type="AlphaFoldDB" id="A0A158L002"/>
<dbReference type="InterPro" id="IPR029058">
    <property type="entry name" value="AB_hydrolase_fold"/>
</dbReference>
<feature type="compositionally biased region" description="Basic and acidic residues" evidence="3">
    <location>
        <begin position="48"/>
        <end position="59"/>
    </location>
</feature>
<dbReference type="GO" id="GO:0016787">
    <property type="term" value="F:hydrolase activity"/>
    <property type="evidence" value="ECO:0007669"/>
    <property type="project" value="UniProtKB-KW"/>
</dbReference>
<dbReference type="PANTHER" id="PTHR43037:SF1">
    <property type="entry name" value="BLL1128 PROTEIN"/>
    <property type="match status" value="1"/>
</dbReference>
<accession>A0A158L002</accession>
<dbReference type="PANTHER" id="PTHR43037">
    <property type="entry name" value="UNNAMED PRODUCT-RELATED"/>
    <property type="match status" value="1"/>
</dbReference>
<proteinExistence type="predicted"/>
<evidence type="ECO:0000256" key="1">
    <source>
        <dbReference type="ARBA" id="ARBA00022729"/>
    </source>
</evidence>
<dbReference type="InterPro" id="IPR010126">
    <property type="entry name" value="Esterase_phb"/>
</dbReference>
<evidence type="ECO:0000256" key="2">
    <source>
        <dbReference type="ARBA" id="ARBA00022801"/>
    </source>
</evidence>
<dbReference type="InterPro" id="IPR050955">
    <property type="entry name" value="Plant_Biomass_Hydrol_Est"/>
</dbReference>
<feature type="region of interest" description="Disordered" evidence="3">
    <location>
        <begin position="37"/>
        <end position="59"/>
    </location>
</feature>
<comment type="caution">
    <text evidence="4">The sequence shown here is derived from an EMBL/GenBank/DDBJ whole genome shotgun (WGS) entry which is preliminary data.</text>
</comment>
<dbReference type="Proteomes" id="UP000055019">
    <property type="component" value="Unassembled WGS sequence"/>
</dbReference>
<name>A0A158L002_9BURK</name>
<evidence type="ECO:0000313" key="5">
    <source>
        <dbReference type="Proteomes" id="UP000055019"/>
    </source>
</evidence>
<keyword evidence="1" id="KW-0732">Signal</keyword>
<dbReference type="EMBL" id="FCOM02000071">
    <property type="protein sequence ID" value="SAL86303.1"/>
    <property type="molecule type" value="Genomic_DNA"/>
</dbReference>
<keyword evidence="2" id="KW-0378">Hydrolase</keyword>
<dbReference type="OrthoDB" id="9767239at2"/>
<dbReference type="SUPFAM" id="SSF53474">
    <property type="entry name" value="alpha/beta-Hydrolases"/>
    <property type="match status" value="1"/>
</dbReference>
<dbReference type="NCBIfam" id="TIGR01840">
    <property type="entry name" value="esterase_phb"/>
    <property type="match status" value="1"/>
</dbReference>
<dbReference type="RefSeq" id="WP_061151792.1">
    <property type="nucleotide sequence ID" value="NZ_FCOM02000071.1"/>
</dbReference>
<protein>
    <submittedName>
        <fullName evidence="4">PHB depolymerase family esterase</fullName>
    </submittedName>
</protein>
<organism evidence="4 5">
    <name type="scientific">Caballeronia arvi</name>
    <dbReference type="NCBI Taxonomy" id="1777135"/>
    <lineage>
        <taxon>Bacteria</taxon>
        <taxon>Pseudomonadati</taxon>
        <taxon>Pseudomonadota</taxon>
        <taxon>Betaproteobacteria</taxon>
        <taxon>Burkholderiales</taxon>
        <taxon>Burkholderiaceae</taxon>
        <taxon>Caballeronia</taxon>
    </lineage>
</organism>
<gene>
    <name evidence="4" type="ORF">AWB74_07644</name>
</gene>
<sequence length="368" mass="40171">MNPFHPLAWAHDSFWSMFPREIVGLTAQFFDNAETAVASPATPLPSESETKKKYSEDEPPHIDNPIAHAGAHRWLSKSFEHGNERYRFKVYVPTAYEGQPLPMIVMLHGAQQDPDDFASGTEMNIVAEEKGFIVVYPEQSASSNPLRCWNWFMPANQTRESGEAAAVAALTREVAATYNVDRARVYIAGMSAGGALAVNLAVTHPELYAAAAIHSGLAFGVANEQMTALCAMNDGKGKVRLPDTLSDGPKPRAVPLIVFHGDADDTVHPRNSEQIATMSQLLHGMSDDTVTSSSIYVADEAGRHAYTRKVFHDRDGESIGEQWIVHGLGHAWSGGHPDGTHTDMRGPAASRAIARFFGQFVRVGSQQY</sequence>
<dbReference type="Pfam" id="PF10503">
    <property type="entry name" value="Esterase_PHB"/>
    <property type="match status" value="1"/>
</dbReference>
<keyword evidence="5" id="KW-1185">Reference proteome</keyword>